<gene>
    <name evidence="3" type="ORF">C5L30_002326</name>
</gene>
<evidence type="ECO:0000313" key="3">
    <source>
        <dbReference type="EMBL" id="TDG71746.1"/>
    </source>
</evidence>
<dbReference type="Gene3D" id="3.40.50.10440">
    <property type="entry name" value="Dihydroxyacetone kinase, domain 1"/>
    <property type="match status" value="1"/>
</dbReference>
<name>A0A4R5NDU8_9LACO</name>
<dbReference type="Gene3D" id="3.30.1180.10">
    <property type="match status" value="1"/>
</dbReference>
<dbReference type="Gene3D" id="2.20.28.50">
    <property type="entry name" value="degv family protein"/>
    <property type="match status" value="1"/>
</dbReference>
<dbReference type="AlphaFoldDB" id="A0A4R5NDU8"/>
<dbReference type="Proteomes" id="UP000295257">
    <property type="component" value="Unassembled WGS sequence"/>
</dbReference>
<evidence type="ECO:0008006" key="5">
    <source>
        <dbReference type="Google" id="ProtNLM"/>
    </source>
</evidence>
<dbReference type="SUPFAM" id="SSF82549">
    <property type="entry name" value="DAK1/DegV-like"/>
    <property type="match status" value="1"/>
</dbReference>
<proteinExistence type="predicted"/>
<organism evidence="3 4">
    <name type="scientific">Companilactobacillus farciminis</name>
    <dbReference type="NCBI Taxonomy" id="1612"/>
    <lineage>
        <taxon>Bacteria</taxon>
        <taxon>Bacillati</taxon>
        <taxon>Bacillota</taxon>
        <taxon>Bacilli</taxon>
        <taxon>Lactobacillales</taxon>
        <taxon>Lactobacillaceae</taxon>
        <taxon>Companilactobacillus</taxon>
    </lineage>
</organism>
<dbReference type="OrthoDB" id="2138472at2"/>
<dbReference type="InterPro" id="IPR050270">
    <property type="entry name" value="DegV_domain_contain"/>
</dbReference>
<sequence length="278" mass="30944">MKWNIVTDSSCDLFSKDYQKGDIKFSSVPFNIQIGAESFRDDEQLNKKKLLNLINEGDVGKTSCPAPEDWLEQFRQPGNIIALTISSSLSGSLNSASVAKQMILEENPDKKIEIIDSKSAGPELALCVEQMETWIQRGMSFDEVVFATKKFLEETHILFMLKSFKHLIANGRLSRIKALLAQTFNVLGIGYGNENGEIVVKDKTRGSKKAIKILIQSMKADGFAGGKVCISHCENPKFVKTLKQNILDSWHNAEILVLPTRGLCSYYAEQGGLIVSYN</sequence>
<dbReference type="PROSITE" id="PS51482">
    <property type="entry name" value="DEGV"/>
    <property type="match status" value="1"/>
</dbReference>
<reference evidence="3 4" key="1">
    <citation type="journal article" date="2019" name="Appl. Microbiol. Biotechnol.">
        <title>Uncovering carbohydrate metabolism through a genotype-phenotype association study of 56 lactic acid bacteria genomes.</title>
        <authorList>
            <person name="Buron-Moles G."/>
            <person name="Chailyan A."/>
            <person name="Dolejs I."/>
            <person name="Forster J."/>
            <person name="Miks M.H."/>
        </authorList>
    </citation>
    <scope>NUCLEOTIDE SEQUENCE [LARGE SCALE GENOMIC DNA]</scope>
    <source>
        <strain evidence="3 4">ATCC 29644</strain>
    </source>
</reference>
<dbReference type="GO" id="GO:0008289">
    <property type="term" value="F:lipid binding"/>
    <property type="evidence" value="ECO:0007669"/>
    <property type="project" value="UniProtKB-KW"/>
</dbReference>
<dbReference type="NCBIfam" id="TIGR00762">
    <property type="entry name" value="DegV"/>
    <property type="match status" value="1"/>
</dbReference>
<dbReference type="InterPro" id="IPR003797">
    <property type="entry name" value="DegV"/>
</dbReference>
<keyword evidence="4" id="KW-1185">Reference proteome</keyword>
<evidence type="ECO:0000256" key="1">
    <source>
        <dbReference type="ARBA" id="ARBA00003238"/>
    </source>
</evidence>
<dbReference type="EMBL" id="PUFN01000019">
    <property type="protein sequence ID" value="TDG71746.1"/>
    <property type="molecule type" value="Genomic_DNA"/>
</dbReference>
<comment type="function">
    <text evidence="1">May bind long-chain fatty acids, such as palmitate, and may play a role in lipid transport or fatty acid metabolism.</text>
</comment>
<accession>A0A4R5NDU8</accession>
<dbReference type="RefSeq" id="WP_010020677.1">
    <property type="nucleotide sequence ID" value="NZ_CAJJMR010000008.1"/>
</dbReference>
<dbReference type="PANTHER" id="PTHR33434">
    <property type="entry name" value="DEGV DOMAIN-CONTAINING PROTEIN DR_1986-RELATED"/>
    <property type="match status" value="1"/>
</dbReference>
<protein>
    <recommendedName>
        <fullName evidence="5">DegV family protein</fullName>
    </recommendedName>
</protein>
<dbReference type="Pfam" id="PF02645">
    <property type="entry name" value="DegV"/>
    <property type="match status" value="1"/>
</dbReference>
<keyword evidence="2" id="KW-0446">Lipid-binding</keyword>
<evidence type="ECO:0000313" key="4">
    <source>
        <dbReference type="Proteomes" id="UP000295257"/>
    </source>
</evidence>
<comment type="caution">
    <text evidence="3">The sequence shown here is derived from an EMBL/GenBank/DDBJ whole genome shotgun (WGS) entry which is preliminary data.</text>
</comment>
<dbReference type="InterPro" id="IPR043168">
    <property type="entry name" value="DegV_C"/>
</dbReference>
<dbReference type="PANTHER" id="PTHR33434:SF2">
    <property type="entry name" value="FATTY ACID-BINDING PROTEIN TM_1468"/>
    <property type="match status" value="1"/>
</dbReference>
<evidence type="ECO:0000256" key="2">
    <source>
        <dbReference type="ARBA" id="ARBA00023121"/>
    </source>
</evidence>